<protein>
    <submittedName>
        <fullName evidence="1">3'-5' RNA helicase ythdc2</fullName>
        <ecNumber evidence="1">3.6.4.13</ecNumber>
    </submittedName>
</protein>
<feature type="non-terminal residue" evidence="1">
    <location>
        <position position="1"/>
    </location>
</feature>
<dbReference type="Proteomes" id="UP001381693">
    <property type="component" value="Unassembled WGS sequence"/>
</dbReference>
<organism evidence="1 2">
    <name type="scientific">Halocaridina rubra</name>
    <name type="common">Hawaiian red shrimp</name>
    <dbReference type="NCBI Taxonomy" id="373956"/>
    <lineage>
        <taxon>Eukaryota</taxon>
        <taxon>Metazoa</taxon>
        <taxon>Ecdysozoa</taxon>
        <taxon>Arthropoda</taxon>
        <taxon>Crustacea</taxon>
        <taxon>Multicrustacea</taxon>
        <taxon>Malacostraca</taxon>
        <taxon>Eumalacostraca</taxon>
        <taxon>Eucarida</taxon>
        <taxon>Decapoda</taxon>
        <taxon>Pleocyemata</taxon>
        <taxon>Caridea</taxon>
        <taxon>Atyoidea</taxon>
        <taxon>Atyidae</taxon>
        <taxon>Halocaridina</taxon>
    </lineage>
</organism>
<name>A0AAN9A1E4_HALRR</name>
<dbReference type="EMBL" id="JAXCGZ010019390">
    <property type="protein sequence ID" value="KAK7066157.1"/>
    <property type="molecule type" value="Genomic_DNA"/>
</dbReference>
<dbReference type="EC" id="3.6.4.13" evidence="1"/>
<dbReference type="GO" id="GO:0016787">
    <property type="term" value="F:hydrolase activity"/>
    <property type="evidence" value="ECO:0007669"/>
    <property type="project" value="UniProtKB-KW"/>
</dbReference>
<keyword evidence="1" id="KW-0378">Hydrolase</keyword>
<proteinExistence type="predicted"/>
<evidence type="ECO:0000313" key="1">
    <source>
        <dbReference type="EMBL" id="KAK7066157.1"/>
    </source>
</evidence>
<reference evidence="1 2" key="1">
    <citation type="submission" date="2023-11" db="EMBL/GenBank/DDBJ databases">
        <title>Halocaridina rubra genome assembly.</title>
        <authorList>
            <person name="Smith C."/>
        </authorList>
    </citation>
    <scope>NUCLEOTIDE SEQUENCE [LARGE SCALE GENOMIC DNA]</scope>
    <source>
        <strain evidence="1">EP-1</strain>
        <tissue evidence="1">Whole</tissue>
    </source>
</reference>
<dbReference type="GO" id="GO:0003724">
    <property type="term" value="F:RNA helicase activity"/>
    <property type="evidence" value="ECO:0007669"/>
    <property type="project" value="UniProtKB-EC"/>
</dbReference>
<accession>A0AAN9A1E4</accession>
<keyword evidence="2" id="KW-1185">Reference proteome</keyword>
<keyword evidence="1" id="KW-0067">ATP-binding</keyword>
<evidence type="ECO:0000313" key="2">
    <source>
        <dbReference type="Proteomes" id="UP001381693"/>
    </source>
</evidence>
<keyword evidence="1" id="KW-0547">Nucleotide-binding</keyword>
<keyword evidence="1" id="KW-0347">Helicase</keyword>
<feature type="non-terminal residue" evidence="1">
    <location>
        <position position="90"/>
    </location>
</feature>
<gene>
    <name evidence="1" type="primary">YTHDC2_2</name>
    <name evidence="1" type="ORF">SK128_007813</name>
</gene>
<sequence length="90" mass="10097">AWQKACGEGWERGWCDRNYVSGATMEMIHGMRSQVLAQLRGAGFVRARGPGDIRDVNTNSDNWAIVKAALVSGMYPNLIRVDREQCQLRT</sequence>
<comment type="caution">
    <text evidence="1">The sequence shown here is derived from an EMBL/GenBank/DDBJ whole genome shotgun (WGS) entry which is preliminary data.</text>
</comment>
<dbReference type="AlphaFoldDB" id="A0AAN9A1E4"/>